<dbReference type="RefSeq" id="WP_050005245.1">
    <property type="nucleotide sequence ID" value="NZ_JXXK01000010.1"/>
</dbReference>
<feature type="domain" description="DUF7666" evidence="1">
    <location>
        <begin position="1"/>
        <end position="92"/>
    </location>
</feature>
<sequence>MIAYKGFLPGLICRGYQFQMGLNVTEKANCAQNGFHCAENPLDCLNYYSDVNQAEYYIVDAGGDLDEDSIDSKIACTELNVLRKLEADKLILHGLAYMVDHPQLPLSSTVRQNYAEAHNGYAVVRGPDPIARGKVGDILAFAKESPEGDEIEKIAISRVDGKKILPDTWYSVDWEVRLGR</sequence>
<protein>
    <recommendedName>
        <fullName evidence="1">DUF7666 domain-containing protein</fullName>
    </recommendedName>
</protein>
<evidence type="ECO:0000259" key="1">
    <source>
        <dbReference type="Pfam" id="PF24703"/>
    </source>
</evidence>
<organism evidence="2 3">
    <name type="scientific">Ruthenibacterium lactatiformans</name>
    <dbReference type="NCBI Taxonomy" id="1550024"/>
    <lineage>
        <taxon>Bacteria</taxon>
        <taxon>Bacillati</taxon>
        <taxon>Bacillota</taxon>
        <taxon>Clostridia</taxon>
        <taxon>Eubacteriales</taxon>
        <taxon>Oscillospiraceae</taxon>
        <taxon>Ruthenibacterium</taxon>
    </lineage>
</organism>
<accession>A0A0D8IZA6</accession>
<dbReference type="Pfam" id="PF24703">
    <property type="entry name" value="DUF7666"/>
    <property type="match status" value="1"/>
</dbReference>
<keyword evidence="3" id="KW-1185">Reference proteome</keyword>
<comment type="caution">
    <text evidence="2">The sequence shown here is derived from an EMBL/GenBank/DDBJ whole genome shotgun (WGS) entry which is preliminary data.</text>
</comment>
<proteinExistence type="predicted"/>
<evidence type="ECO:0000313" key="2">
    <source>
        <dbReference type="EMBL" id="KJF40040.1"/>
    </source>
</evidence>
<gene>
    <name evidence="2" type="ORF">TQ39_08695</name>
</gene>
<name>A0A0D8IZA6_9FIRM</name>
<dbReference type="GeneID" id="42856670"/>
<dbReference type="AlphaFoldDB" id="A0A0D8IZA6"/>
<dbReference type="Proteomes" id="UP000032483">
    <property type="component" value="Unassembled WGS sequence"/>
</dbReference>
<dbReference type="EMBL" id="JXXK01000010">
    <property type="protein sequence ID" value="KJF40040.1"/>
    <property type="molecule type" value="Genomic_DNA"/>
</dbReference>
<reference evidence="2" key="1">
    <citation type="submission" date="2015-02" db="EMBL/GenBank/DDBJ databases">
        <title>A novel member of the family Ruminococcaceae isolated from human feces.</title>
        <authorList>
            <person name="Shkoporov A.N."/>
            <person name="Chaplin A.V."/>
            <person name="Motuzova O.V."/>
            <person name="Kafarskaia L.I."/>
            <person name="Khokhlova E.V."/>
            <person name="Efimov B.A."/>
        </authorList>
    </citation>
    <scope>NUCLEOTIDE SEQUENCE [LARGE SCALE GENOMIC DNA]</scope>
    <source>
        <strain evidence="2">585-1</strain>
    </source>
</reference>
<evidence type="ECO:0000313" key="3">
    <source>
        <dbReference type="Proteomes" id="UP000032483"/>
    </source>
</evidence>
<dbReference type="InterPro" id="IPR056083">
    <property type="entry name" value="DUF7666"/>
</dbReference>